<feature type="signal peptide" evidence="1">
    <location>
        <begin position="1"/>
        <end position="23"/>
    </location>
</feature>
<protein>
    <submittedName>
        <fullName evidence="2">Uncharacterized protein</fullName>
    </submittedName>
</protein>
<keyword evidence="3" id="KW-1185">Reference proteome</keyword>
<sequence length="167" mass="18441">MSKTIASVMALLLLINCSLPAVHGDDAGGEAEPSLAADLEAMQGSWELLHGQNAEKKPNTRSVKTITGNTETLRRYNLATGKLTHEHSVEFELSETGSVRALTFYTPGGTAENGFSYIYKIEGDVFYDIPGMLQGSRYRNYLQKPNVYRWIRLVEDGPRSPEANDAE</sequence>
<evidence type="ECO:0000313" key="2">
    <source>
        <dbReference type="EMBL" id="MCM2375173.1"/>
    </source>
</evidence>
<dbReference type="RefSeq" id="WP_250933741.1">
    <property type="nucleotide sequence ID" value="NZ_JAMQBK010000136.1"/>
</dbReference>
<evidence type="ECO:0000313" key="3">
    <source>
        <dbReference type="Proteomes" id="UP001202961"/>
    </source>
</evidence>
<name>A0ABT0UGC5_9BACT</name>
<dbReference type="EMBL" id="JAMQBK010000136">
    <property type="protein sequence ID" value="MCM2375173.1"/>
    <property type="molecule type" value="Genomic_DNA"/>
</dbReference>
<accession>A0ABT0UGC5</accession>
<keyword evidence="1" id="KW-0732">Signal</keyword>
<feature type="chain" id="PRO_5046191329" evidence="1">
    <location>
        <begin position="24"/>
        <end position="167"/>
    </location>
</feature>
<dbReference type="Proteomes" id="UP001202961">
    <property type="component" value="Unassembled WGS sequence"/>
</dbReference>
<proteinExistence type="predicted"/>
<organism evidence="2 3">
    <name type="scientific">Aporhodopirellula aestuarii</name>
    <dbReference type="NCBI Taxonomy" id="2950107"/>
    <lineage>
        <taxon>Bacteria</taxon>
        <taxon>Pseudomonadati</taxon>
        <taxon>Planctomycetota</taxon>
        <taxon>Planctomycetia</taxon>
        <taxon>Pirellulales</taxon>
        <taxon>Pirellulaceae</taxon>
        <taxon>Aporhodopirellula</taxon>
    </lineage>
</organism>
<gene>
    <name evidence="2" type="ORF">NB063_31505</name>
</gene>
<reference evidence="2 3" key="1">
    <citation type="journal article" date="2022" name="Syst. Appl. Microbiol.">
        <title>Rhodopirellula aestuarii sp. nov., a novel member of the genus Rhodopirellula isolated from brackish sediments collected in the Tagus River estuary, Portugal.</title>
        <authorList>
            <person name="Vitorino I.R."/>
            <person name="Klimek D."/>
            <person name="Calusinska M."/>
            <person name="Lobo-da-Cunha A."/>
            <person name="Vasconcelos V."/>
            <person name="Lage O.M."/>
        </authorList>
    </citation>
    <scope>NUCLEOTIDE SEQUENCE [LARGE SCALE GENOMIC DNA]</scope>
    <source>
        <strain evidence="2 3">ICT_H3.1</strain>
    </source>
</reference>
<evidence type="ECO:0000256" key="1">
    <source>
        <dbReference type="SAM" id="SignalP"/>
    </source>
</evidence>
<comment type="caution">
    <text evidence="2">The sequence shown here is derived from an EMBL/GenBank/DDBJ whole genome shotgun (WGS) entry which is preliminary data.</text>
</comment>